<keyword evidence="11" id="KW-1185">Reference proteome</keyword>
<gene>
    <name evidence="10" type="ORF">BFR47_09635</name>
</gene>
<evidence type="ECO:0000256" key="4">
    <source>
        <dbReference type="ARBA" id="ARBA00022692"/>
    </source>
</evidence>
<dbReference type="AlphaFoldDB" id="A0A1J4QK02"/>
<dbReference type="PANTHER" id="PTHR30221:SF1">
    <property type="entry name" value="SMALL-CONDUCTANCE MECHANOSENSITIVE CHANNEL"/>
    <property type="match status" value="1"/>
</dbReference>
<keyword evidence="7" id="KW-0406">Ion transport</keyword>
<dbReference type="InterPro" id="IPR006685">
    <property type="entry name" value="MscS_channel_2nd"/>
</dbReference>
<comment type="subcellular location">
    <subcellularLocation>
        <location evidence="7">Cell inner membrane</location>
        <topology evidence="7">Multi-pass membrane protein</topology>
    </subcellularLocation>
    <subcellularLocation>
        <location evidence="1">Cell membrane</location>
        <topology evidence="1">Multi-pass membrane protein</topology>
    </subcellularLocation>
</comment>
<evidence type="ECO:0000256" key="5">
    <source>
        <dbReference type="ARBA" id="ARBA00022989"/>
    </source>
</evidence>
<accession>A0A1J4QK02</accession>
<dbReference type="EMBL" id="MDKE01000005">
    <property type="protein sequence ID" value="OIN13768.1"/>
    <property type="molecule type" value="Genomic_DNA"/>
</dbReference>
<dbReference type="SUPFAM" id="SSF82689">
    <property type="entry name" value="Mechanosensitive channel protein MscS (YggB), C-terminal domain"/>
    <property type="match status" value="1"/>
</dbReference>
<keyword evidence="3" id="KW-1003">Cell membrane</keyword>
<comment type="caution">
    <text evidence="7">Lacks conserved residue(s) required for the propagation of feature annotation.</text>
</comment>
<evidence type="ECO:0000259" key="9">
    <source>
        <dbReference type="Pfam" id="PF21082"/>
    </source>
</evidence>
<dbReference type="InterPro" id="IPR023408">
    <property type="entry name" value="MscS_beta-dom_sf"/>
</dbReference>
<dbReference type="Pfam" id="PF00924">
    <property type="entry name" value="MS_channel_2nd"/>
    <property type="match status" value="1"/>
</dbReference>
<evidence type="ECO:0000259" key="8">
    <source>
        <dbReference type="Pfam" id="PF00924"/>
    </source>
</evidence>
<dbReference type="InterPro" id="IPR011066">
    <property type="entry name" value="MscS_channel_C_sf"/>
</dbReference>
<comment type="subunit">
    <text evidence="7">Homoheptamer.</text>
</comment>
<feature type="domain" description="Mechanosensitive ion channel MscS C-terminal" evidence="9">
    <location>
        <begin position="204"/>
        <end position="285"/>
    </location>
</feature>
<dbReference type="Gene3D" id="3.30.70.100">
    <property type="match status" value="1"/>
</dbReference>
<keyword evidence="7" id="KW-0813">Transport</keyword>
<reference evidence="10 11" key="1">
    <citation type="submission" date="2016-07" db="EMBL/GenBank/DDBJ databases">
        <title>Draft Genome Sequence of Oceanisphaera psychrotolerans, isolated from coastal sediment samples.</title>
        <authorList>
            <person name="Zhuo S."/>
            <person name="Ruan Z."/>
        </authorList>
    </citation>
    <scope>NUCLEOTIDE SEQUENCE [LARGE SCALE GENOMIC DNA]</scope>
    <source>
        <strain evidence="10 11">LAM-WHM-ZC</strain>
    </source>
</reference>
<keyword evidence="7" id="KW-0997">Cell inner membrane</keyword>
<sequence>MSDQTGARSEAASPEDVPQQIDFDFGIMTERIDSWVDGGVRLVPNILLALVVLALFYGLGALSRRLIRRQGHRRGRENLGEVLGGFVKWTLVLLGFLLAATIVIPSLKPGDLIAGLGVSSVAIGFAFKDILQNWLAGLLILLRQPFNIKDQIEVNGHEGTVERIETRATIIKTHDGRRIVIPNSDIYTNAVLVKTAYEYRRSQYDIGIGYEDDLDRACELLKEAVTRLDGVEAEPAVQALPWDLAASWVTIRVRWWTGSQQSDVTRIRAAVVRTIKLTLEQAEVDMPGETRVCLLQDITGSADDEKS</sequence>
<organism evidence="10 11">
    <name type="scientific">Oceanisphaera psychrotolerans</name>
    <dbReference type="NCBI Taxonomy" id="1414654"/>
    <lineage>
        <taxon>Bacteria</taxon>
        <taxon>Pseudomonadati</taxon>
        <taxon>Pseudomonadota</taxon>
        <taxon>Gammaproteobacteria</taxon>
        <taxon>Aeromonadales</taxon>
        <taxon>Aeromonadaceae</taxon>
        <taxon>Oceanisphaera</taxon>
    </lineage>
</organism>
<dbReference type="Gene3D" id="2.30.30.60">
    <property type="match status" value="1"/>
</dbReference>
<proteinExistence type="inferred from homology"/>
<evidence type="ECO:0000256" key="3">
    <source>
        <dbReference type="ARBA" id="ARBA00022475"/>
    </source>
</evidence>
<comment type="function">
    <text evidence="7">Mechanosensitive channel that participates in the regulation of osmotic pressure changes within the cell, opening in response to stretch forces in the membrane lipid bilayer, without the need for other proteins. Contributes to normal resistance to hypoosmotic shock. Forms an ion channel of 1.0 nanosiemens conductance with a slight preference for anions.</text>
</comment>
<dbReference type="RefSeq" id="WP_071471516.1">
    <property type="nucleotide sequence ID" value="NZ_MDKE01000005.1"/>
</dbReference>
<dbReference type="Proteomes" id="UP000243073">
    <property type="component" value="Unassembled WGS sequence"/>
</dbReference>
<name>A0A1J4QK02_9GAMM</name>
<evidence type="ECO:0000256" key="2">
    <source>
        <dbReference type="ARBA" id="ARBA00008017"/>
    </source>
</evidence>
<feature type="transmembrane region" description="Helical" evidence="7">
    <location>
        <begin position="116"/>
        <end position="142"/>
    </location>
</feature>
<dbReference type="PANTHER" id="PTHR30221">
    <property type="entry name" value="SMALL-CONDUCTANCE MECHANOSENSITIVE CHANNEL"/>
    <property type="match status" value="1"/>
</dbReference>
<dbReference type="Gene3D" id="1.10.287.1260">
    <property type="match status" value="1"/>
</dbReference>
<dbReference type="STRING" id="1414654.BFR47_09635"/>
<evidence type="ECO:0000256" key="6">
    <source>
        <dbReference type="ARBA" id="ARBA00023136"/>
    </source>
</evidence>
<dbReference type="InterPro" id="IPR011014">
    <property type="entry name" value="MscS_channel_TM-2"/>
</dbReference>
<dbReference type="InterPro" id="IPR045275">
    <property type="entry name" value="MscS_archaea/bacteria_type"/>
</dbReference>
<dbReference type="InterPro" id="IPR010920">
    <property type="entry name" value="LSM_dom_sf"/>
</dbReference>
<evidence type="ECO:0000256" key="7">
    <source>
        <dbReference type="RuleBase" id="RU369025"/>
    </source>
</evidence>
<keyword evidence="5 7" id="KW-1133">Transmembrane helix</keyword>
<dbReference type="GO" id="GO:0005886">
    <property type="term" value="C:plasma membrane"/>
    <property type="evidence" value="ECO:0007669"/>
    <property type="project" value="UniProtKB-SubCell"/>
</dbReference>
<keyword evidence="7" id="KW-0407">Ion channel</keyword>
<keyword evidence="6 7" id="KW-0472">Membrane</keyword>
<dbReference type="SUPFAM" id="SSF82861">
    <property type="entry name" value="Mechanosensitive channel protein MscS (YggB), transmembrane region"/>
    <property type="match status" value="1"/>
</dbReference>
<evidence type="ECO:0000256" key="1">
    <source>
        <dbReference type="ARBA" id="ARBA00004651"/>
    </source>
</evidence>
<feature type="domain" description="Mechanosensitive ion channel MscS" evidence="8">
    <location>
        <begin position="129"/>
        <end position="191"/>
    </location>
</feature>
<evidence type="ECO:0000313" key="10">
    <source>
        <dbReference type="EMBL" id="OIN13768.1"/>
    </source>
</evidence>
<feature type="transmembrane region" description="Helical" evidence="7">
    <location>
        <begin position="42"/>
        <end position="62"/>
    </location>
</feature>
<dbReference type="SUPFAM" id="SSF50182">
    <property type="entry name" value="Sm-like ribonucleoproteins"/>
    <property type="match status" value="1"/>
</dbReference>
<dbReference type="Pfam" id="PF21082">
    <property type="entry name" value="MS_channel_3rd"/>
    <property type="match status" value="1"/>
</dbReference>
<keyword evidence="4 7" id="KW-0812">Transmembrane</keyword>
<feature type="transmembrane region" description="Helical" evidence="7">
    <location>
        <begin position="82"/>
        <end position="104"/>
    </location>
</feature>
<dbReference type="InterPro" id="IPR049278">
    <property type="entry name" value="MS_channel_C"/>
</dbReference>
<dbReference type="OrthoDB" id="6500477at2"/>
<evidence type="ECO:0000313" key="11">
    <source>
        <dbReference type="Proteomes" id="UP000243073"/>
    </source>
</evidence>
<comment type="caution">
    <text evidence="10">The sequence shown here is derived from an EMBL/GenBank/DDBJ whole genome shotgun (WGS) entry which is preliminary data.</text>
</comment>
<dbReference type="GO" id="GO:0008381">
    <property type="term" value="F:mechanosensitive monoatomic ion channel activity"/>
    <property type="evidence" value="ECO:0007669"/>
    <property type="project" value="InterPro"/>
</dbReference>
<comment type="similarity">
    <text evidence="2 7">Belongs to the MscS (TC 1.A.23) family.</text>
</comment>
<protein>
    <recommendedName>
        <fullName evidence="7">Small-conductance mechanosensitive channel</fullName>
    </recommendedName>
</protein>